<dbReference type="InterPro" id="IPR027410">
    <property type="entry name" value="TCP-1-like_intermed_sf"/>
</dbReference>
<protein>
    <submittedName>
        <fullName evidence="4">Uncharacterized protein</fullName>
    </submittedName>
</protein>
<gene>
    <name evidence="4" type="ORF">H0235_015176</name>
</gene>
<reference evidence="4" key="1">
    <citation type="journal article" date="2020" name="G3 (Bethesda)">
        <title>High-Quality Assemblies for Three Invasive Social Wasps from the &lt;i&gt;Vespula&lt;/i&gt; Genus.</title>
        <authorList>
            <person name="Harrop T.W.R."/>
            <person name="Guhlin J."/>
            <person name="McLaughlin G.M."/>
            <person name="Permina E."/>
            <person name="Stockwell P."/>
            <person name="Gilligan J."/>
            <person name="Le Lec M.F."/>
            <person name="Gruber M.A.M."/>
            <person name="Quinn O."/>
            <person name="Lovegrove M."/>
            <person name="Duncan E.J."/>
            <person name="Remnant E.J."/>
            <person name="Van Eeckhoven J."/>
            <person name="Graham B."/>
            <person name="Knapp R.A."/>
            <person name="Langford K.W."/>
            <person name="Kronenberg Z."/>
            <person name="Press M.O."/>
            <person name="Eacker S.M."/>
            <person name="Wilson-Rankin E.E."/>
            <person name="Purcell J."/>
            <person name="Lester P.J."/>
            <person name="Dearden P.K."/>
        </authorList>
    </citation>
    <scope>NUCLEOTIDE SEQUENCE</scope>
    <source>
        <strain evidence="4">Volc-1</strain>
    </source>
</reference>
<keyword evidence="2" id="KW-0067">ATP-binding</keyword>
<dbReference type="InterPro" id="IPR027413">
    <property type="entry name" value="GROEL-like_equatorial_sf"/>
</dbReference>
<dbReference type="SUPFAM" id="SSF54849">
    <property type="entry name" value="GroEL-intermediate domain like"/>
    <property type="match status" value="1"/>
</dbReference>
<accession>A0A834KD43</accession>
<dbReference type="EMBL" id="JACSDY010000016">
    <property type="protein sequence ID" value="KAF7404482.1"/>
    <property type="molecule type" value="Genomic_DNA"/>
</dbReference>
<evidence type="ECO:0000256" key="2">
    <source>
        <dbReference type="ARBA" id="ARBA00022840"/>
    </source>
</evidence>
<name>A0A834KD43_VESPE</name>
<dbReference type="Pfam" id="PF00118">
    <property type="entry name" value="Cpn60_TCP1"/>
    <property type="match status" value="1"/>
</dbReference>
<keyword evidence="3" id="KW-0143">Chaperone</keyword>
<sequence>MKNLESCIKIDMMSLDFKIINKCYEKIAEIAVNAILVVYDHVTWNINFELIRIEGKVDGKYCIRNGLREDLVVSDALCIVHNILSKDKKILYGGGAVGISYKLVCSTEAKAINTSEQYTFHAFVEVLKVAQMALVENSGIDCLNYDTANMEV</sequence>
<dbReference type="Proteomes" id="UP000600918">
    <property type="component" value="Unassembled WGS sequence"/>
</dbReference>
<evidence type="ECO:0000256" key="3">
    <source>
        <dbReference type="ARBA" id="ARBA00023186"/>
    </source>
</evidence>
<evidence type="ECO:0000313" key="5">
    <source>
        <dbReference type="Proteomes" id="UP000600918"/>
    </source>
</evidence>
<proteinExistence type="predicted"/>
<comment type="caution">
    <text evidence="4">The sequence shown here is derived from an EMBL/GenBank/DDBJ whole genome shotgun (WGS) entry which is preliminary data.</text>
</comment>
<dbReference type="Gene3D" id="1.10.560.10">
    <property type="entry name" value="GroEL-like equatorial domain"/>
    <property type="match status" value="1"/>
</dbReference>
<dbReference type="SUPFAM" id="SSF48592">
    <property type="entry name" value="GroEL equatorial domain-like"/>
    <property type="match status" value="1"/>
</dbReference>
<dbReference type="Gene3D" id="3.30.260.10">
    <property type="entry name" value="TCP-1-like chaperonin intermediate domain"/>
    <property type="match status" value="1"/>
</dbReference>
<dbReference type="PANTHER" id="PTHR11353">
    <property type="entry name" value="CHAPERONIN"/>
    <property type="match status" value="1"/>
</dbReference>
<keyword evidence="5" id="KW-1185">Reference proteome</keyword>
<dbReference type="GO" id="GO:0005524">
    <property type="term" value="F:ATP binding"/>
    <property type="evidence" value="ECO:0007669"/>
    <property type="project" value="UniProtKB-KW"/>
</dbReference>
<organism evidence="4 5">
    <name type="scientific">Vespula pensylvanica</name>
    <name type="common">Western yellow jacket</name>
    <name type="synonym">Wasp</name>
    <dbReference type="NCBI Taxonomy" id="30213"/>
    <lineage>
        <taxon>Eukaryota</taxon>
        <taxon>Metazoa</taxon>
        <taxon>Ecdysozoa</taxon>
        <taxon>Arthropoda</taxon>
        <taxon>Hexapoda</taxon>
        <taxon>Insecta</taxon>
        <taxon>Pterygota</taxon>
        <taxon>Neoptera</taxon>
        <taxon>Endopterygota</taxon>
        <taxon>Hymenoptera</taxon>
        <taxon>Apocrita</taxon>
        <taxon>Aculeata</taxon>
        <taxon>Vespoidea</taxon>
        <taxon>Vespidae</taxon>
        <taxon>Vespinae</taxon>
        <taxon>Vespula</taxon>
    </lineage>
</organism>
<dbReference type="InterPro" id="IPR002423">
    <property type="entry name" value="Cpn60/GroEL/TCP-1"/>
</dbReference>
<keyword evidence="1" id="KW-0547">Nucleotide-binding</keyword>
<dbReference type="InterPro" id="IPR017998">
    <property type="entry name" value="Chaperone_TCP-1"/>
</dbReference>
<dbReference type="GO" id="GO:0140662">
    <property type="term" value="F:ATP-dependent protein folding chaperone"/>
    <property type="evidence" value="ECO:0007669"/>
    <property type="project" value="InterPro"/>
</dbReference>
<evidence type="ECO:0000256" key="1">
    <source>
        <dbReference type="ARBA" id="ARBA00022741"/>
    </source>
</evidence>
<evidence type="ECO:0000313" key="4">
    <source>
        <dbReference type="EMBL" id="KAF7404482.1"/>
    </source>
</evidence>
<dbReference type="AlphaFoldDB" id="A0A834KD43"/>